<organism evidence="9 10">
    <name type="scientific">Candidatus Yanofskybacteria bacterium RIFCSPHIGHO2_12_FULL_45_19b</name>
    <dbReference type="NCBI Taxonomy" id="1802689"/>
    <lineage>
        <taxon>Bacteria</taxon>
        <taxon>Candidatus Yanofskyibacteriota</taxon>
    </lineage>
</organism>
<dbReference type="NCBIfam" id="TIGR02937">
    <property type="entry name" value="sigma70-ECF"/>
    <property type="match status" value="1"/>
</dbReference>
<reference evidence="9 10" key="1">
    <citation type="journal article" date="2016" name="Nat. Commun.">
        <title>Thousands of microbial genomes shed light on interconnected biogeochemical processes in an aquifer system.</title>
        <authorList>
            <person name="Anantharaman K."/>
            <person name="Brown C.T."/>
            <person name="Hug L.A."/>
            <person name="Sharon I."/>
            <person name="Castelle C.J."/>
            <person name="Probst A.J."/>
            <person name="Thomas B.C."/>
            <person name="Singh A."/>
            <person name="Wilkins M.J."/>
            <person name="Karaoz U."/>
            <person name="Brodie E.L."/>
            <person name="Williams K.H."/>
            <person name="Hubbard S.S."/>
            <person name="Banfield J.F."/>
        </authorList>
    </citation>
    <scope>NUCLEOTIDE SEQUENCE [LARGE SCALE GENOMIC DNA]</scope>
</reference>
<evidence type="ECO:0000256" key="2">
    <source>
        <dbReference type="ARBA" id="ARBA00023015"/>
    </source>
</evidence>
<evidence type="ECO:0000313" key="9">
    <source>
        <dbReference type="EMBL" id="OGN19856.1"/>
    </source>
</evidence>
<dbReference type="InterPro" id="IPR036388">
    <property type="entry name" value="WH-like_DNA-bd_sf"/>
</dbReference>
<feature type="domain" description="RNA polymerase sigma-70 region 2" evidence="7">
    <location>
        <begin position="12"/>
        <end position="78"/>
    </location>
</feature>
<feature type="domain" description="RNA polymerase sigma factor 70 region 4 type 2" evidence="8">
    <location>
        <begin position="111"/>
        <end position="162"/>
    </location>
</feature>
<dbReference type="InterPro" id="IPR014284">
    <property type="entry name" value="RNA_pol_sigma-70_dom"/>
</dbReference>
<dbReference type="InterPro" id="IPR013249">
    <property type="entry name" value="RNA_pol_sigma70_r4_t2"/>
</dbReference>
<dbReference type="PROSITE" id="PS01063">
    <property type="entry name" value="SIGMA70_ECF"/>
    <property type="match status" value="1"/>
</dbReference>
<comment type="similarity">
    <text evidence="1 6">Belongs to the sigma-70 factor family. ECF subfamily.</text>
</comment>
<dbReference type="GO" id="GO:0006352">
    <property type="term" value="P:DNA-templated transcription initiation"/>
    <property type="evidence" value="ECO:0007669"/>
    <property type="project" value="InterPro"/>
</dbReference>
<keyword evidence="5 6" id="KW-0804">Transcription</keyword>
<dbReference type="PANTHER" id="PTHR43133">
    <property type="entry name" value="RNA POLYMERASE ECF-TYPE SIGMA FACTO"/>
    <property type="match status" value="1"/>
</dbReference>
<evidence type="ECO:0000256" key="4">
    <source>
        <dbReference type="ARBA" id="ARBA00023125"/>
    </source>
</evidence>
<dbReference type="GO" id="GO:0016987">
    <property type="term" value="F:sigma factor activity"/>
    <property type="evidence" value="ECO:0007669"/>
    <property type="project" value="UniProtKB-KW"/>
</dbReference>
<evidence type="ECO:0000259" key="8">
    <source>
        <dbReference type="Pfam" id="PF08281"/>
    </source>
</evidence>
<dbReference type="Proteomes" id="UP000177478">
    <property type="component" value="Unassembled WGS sequence"/>
</dbReference>
<evidence type="ECO:0000256" key="6">
    <source>
        <dbReference type="RuleBase" id="RU000716"/>
    </source>
</evidence>
<evidence type="ECO:0000313" key="10">
    <source>
        <dbReference type="Proteomes" id="UP000177478"/>
    </source>
</evidence>
<dbReference type="InterPro" id="IPR013325">
    <property type="entry name" value="RNA_pol_sigma_r2"/>
</dbReference>
<dbReference type="InterPro" id="IPR039425">
    <property type="entry name" value="RNA_pol_sigma-70-like"/>
</dbReference>
<sequence>MRTELLNKFEELVNKHQKEIINFHYRLTGNRFEADDLAQETFIKAYRHMDSIKEPGKARSWLYSIARNTAMDFFRKNKERTISLDNSVLEYHARTTAVDYNRQVAAAEISDELERCMQQLDAEDRLIVKLLYYEGFSYQEISKLLKINPNTLKSRLHRARKILLAAVRGNEGLRDIVASHQIT</sequence>
<evidence type="ECO:0000256" key="3">
    <source>
        <dbReference type="ARBA" id="ARBA00023082"/>
    </source>
</evidence>
<dbReference type="Gene3D" id="1.10.1740.10">
    <property type="match status" value="1"/>
</dbReference>
<name>A0A1F8G561_9BACT</name>
<dbReference type="Pfam" id="PF08281">
    <property type="entry name" value="Sigma70_r4_2"/>
    <property type="match status" value="1"/>
</dbReference>
<dbReference type="SUPFAM" id="SSF88659">
    <property type="entry name" value="Sigma3 and sigma4 domains of RNA polymerase sigma factors"/>
    <property type="match status" value="1"/>
</dbReference>
<dbReference type="InterPro" id="IPR000838">
    <property type="entry name" value="RNA_pol_sigma70_ECF_CS"/>
</dbReference>
<evidence type="ECO:0000259" key="7">
    <source>
        <dbReference type="Pfam" id="PF04542"/>
    </source>
</evidence>
<dbReference type="Gene3D" id="1.10.10.10">
    <property type="entry name" value="Winged helix-like DNA-binding domain superfamily/Winged helix DNA-binding domain"/>
    <property type="match status" value="1"/>
</dbReference>
<dbReference type="PANTHER" id="PTHR43133:SF8">
    <property type="entry name" value="RNA POLYMERASE SIGMA FACTOR HI_1459-RELATED"/>
    <property type="match status" value="1"/>
</dbReference>
<evidence type="ECO:0000256" key="5">
    <source>
        <dbReference type="ARBA" id="ARBA00023163"/>
    </source>
</evidence>
<proteinExistence type="inferred from homology"/>
<keyword evidence="3 6" id="KW-0731">Sigma factor</keyword>
<protein>
    <recommendedName>
        <fullName evidence="6">RNA polymerase sigma factor</fullName>
    </recommendedName>
</protein>
<dbReference type="Pfam" id="PF04542">
    <property type="entry name" value="Sigma70_r2"/>
    <property type="match status" value="1"/>
</dbReference>
<accession>A0A1F8G561</accession>
<dbReference type="STRING" id="1802689.A3F25_02475"/>
<dbReference type="EMBL" id="MGKD01000011">
    <property type="protein sequence ID" value="OGN19856.1"/>
    <property type="molecule type" value="Genomic_DNA"/>
</dbReference>
<dbReference type="CDD" id="cd06171">
    <property type="entry name" value="Sigma70_r4"/>
    <property type="match status" value="1"/>
</dbReference>
<dbReference type="AlphaFoldDB" id="A0A1F8G561"/>
<evidence type="ECO:0000256" key="1">
    <source>
        <dbReference type="ARBA" id="ARBA00010641"/>
    </source>
</evidence>
<dbReference type="InterPro" id="IPR007627">
    <property type="entry name" value="RNA_pol_sigma70_r2"/>
</dbReference>
<keyword evidence="4 6" id="KW-0238">DNA-binding</keyword>
<dbReference type="SUPFAM" id="SSF88946">
    <property type="entry name" value="Sigma2 domain of RNA polymerase sigma factors"/>
    <property type="match status" value="1"/>
</dbReference>
<gene>
    <name evidence="9" type="ORF">A3F25_02475</name>
</gene>
<keyword evidence="2 6" id="KW-0805">Transcription regulation</keyword>
<dbReference type="GO" id="GO:0003677">
    <property type="term" value="F:DNA binding"/>
    <property type="evidence" value="ECO:0007669"/>
    <property type="project" value="UniProtKB-KW"/>
</dbReference>
<comment type="caution">
    <text evidence="9">The sequence shown here is derived from an EMBL/GenBank/DDBJ whole genome shotgun (WGS) entry which is preliminary data.</text>
</comment>
<dbReference type="InterPro" id="IPR013324">
    <property type="entry name" value="RNA_pol_sigma_r3/r4-like"/>
</dbReference>